<dbReference type="RefSeq" id="WP_184828898.1">
    <property type="nucleotide sequence ID" value="NZ_JACHMM010000001.1"/>
</dbReference>
<organism evidence="9 10">
    <name type="scientific">Jiangella mangrovi</name>
    <dbReference type="NCBI Taxonomy" id="1524084"/>
    <lineage>
        <taxon>Bacteria</taxon>
        <taxon>Bacillati</taxon>
        <taxon>Actinomycetota</taxon>
        <taxon>Actinomycetes</taxon>
        <taxon>Jiangellales</taxon>
        <taxon>Jiangellaceae</taxon>
        <taxon>Jiangella</taxon>
    </lineage>
</organism>
<evidence type="ECO:0000256" key="7">
    <source>
        <dbReference type="RuleBase" id="RU363032"/>
    </source>
</evidence>
<evidence type="ECO:0000259" key="8">
    <source>
        <dbReference type="PROSITE" id="PS50928"/>
    </source>
</evidence>
<feature type="transmembrane region" description="Helical" evidence="7">
    <location>
        <begin position="184"/>
        <end position="204"/>
    </location>
</feature>
<proteinExistence type="inferred from homology"/>
<evidence type="ECO:0000256" key="2">
    <source>
        <dbReference type="ARBA" id="ARBA00022448"/>
    </source>
</evidence>
<dbReference type="Proteomes" id="UP000542813">
    <property type="component" value="Unassembled WGS sequence"/>
</dbReference>
<keyword evidence="2 7" id="KW-0813">Transport</keyword>
<keyword evidence="6 7" id="KW-0472">Membrane</keyword>
<feature type="transmembrane region" description="Helical" evidence="7">
    <location>
        <begin position="243"/>
        <end position="268"/>
    </location>
</feature>
<evidence type="ECO:0000256" key="5">
    <source>
        <dbReference type="ARBA" id="ARBA00022989"/>
    </source>
</evidence>
<keyword evidence="4 7" id="KW-0812">Transmembrane</keyword>
<evidence type="ECO:0000313" key="10">
    <source>
        <dbReference type="Proteomes" id="UP000542813"/>
    </source>
</evidence>
<dbReference type="Pfam" id="PF19300">
    <property type="entry name" value="BPD_transp_1_N"/>
    <property type="match status" value="1"/>
</dbReference>
<dbReference type="CDD" id="cd06261">
    <property type="entry name" value="TM_PBP2"/>
    <property type="match status" value="1"/>
</dbReference>
<dbReference type="InterPro" id="IPR035906">
    <property type="entry name" value="MetI-like_sf"/>
</dbReference>
<evidence type="ECO:0000256" key="3">
    <source>
        <dbReference type="ARBA" id="ARBA00022475"/>
    </source>
</evidence>
<feature type="transmembrane region" description="Helical" evidence="7">
    <location>
        <begin position="139"/>
        <end position="164"/>
    </location>
</feature>
<dbReference type="InterPro" id="IPR045621">
    <property type="entry name" value="BPD_transp_1_N"/>
</dbReference>
<evidence type="ECO:0000256" key="4">
    <source>
        <dbReference type="ARBA" id="ARBA00022692"/>
    </source>
</evidence>
<keyword evidence="10" id="KW-1185">Reference proteome</keyword>
<dbReference type="PANTHER" id="PTHR43163">
    <property type="entry name" value="DIPEPTIDE TRANSPORT SYSTEM PERMEASE PROTEIN DPPB-RELATED"/>
    <property type="match status" value="1"/>
</dbReference>
<feature type="transmembrane region" description="Helical" evidence="7">
    <location>
        <begin position="288"/>
        <end position="314"/>
    </location>
</feature>
<sequence>MLTYAVRRIAIAVPVFLGITVVAFAFVRMLPGDPVKMQLDPTQLQGPSASDYIERQRAAFGLDQPVPVQYVRWLGQVFQGDLGYSYQLKVPVTQLFGERVGPSLTLIVTGVLVALLAGLVLGVVAALRQNSWADYTIGTGGMLAISIPGFFLGLMTIYVFALKLGVLPSSGLRTLDEEPSFADGMRHLILPAGVLAATLVGPYMRYVRQGMLEVLDQKFVTTAVAKGVPWAAVVTRHALRNALIPLTTAIAVQLPALLAGTVLIEKVFAWPGMGTLILDAVNGRDYPVLLGAVLLTAVAVMVCNLLADLAAAVLDPRIRLT</sequence>
<evidence type="ECO:0000256" key="1">
    <source>
        <dbReference type="ARBA" id="ARBA00004651"/>
    </source>
</evidence>
<keyword evidence="3" id="KW-1003">Cell membrane</keyword>
<dbReference type="EMBL" id="JACHMM010000001">
    <property type="protein sequence ID" value="MBB5791825.1"/>
    <property type="molecule type" value="Genomic_DNA"/>
</dbReference>
<comment type="similarity">
    <text evidence="7">Belongs to the binding-protein-dependent transport system permease family.</text>
</comment>
<evidence type="ECO:0000313" key="9">
    <source>
        <dbReference type="EMBL" id="MBB5791825.1"/>
    </source>
</evidence>
<protein>
    <submittedName>
        <fullName evidence="9">Peptide/nickel transport system permease protein</fullName>
    </submittedName>
</protein>
<dbReference type="GO" id="GO:0055085">
    <property type="term" value="P:transmembrane transport"/>
    <property type="evidence" value="ECO:0007669"/>
    <property type="project" value="InterPro"/>
</dbReference>
<dbReference type="AlphaFoldDB" id="A0A7W9GXF5"/>
<dbReference type="InterPro" id="IPR000515">
    <property type="entry name" value="MetI-like"/>
</dbReference>
<dbReference type="Gene3D" id="1.10.3720.10">
    <property type="entry name" value="MetI-like"/>
    <property type="match status" value="1"/>
</dbReference>
<dbReference type="Pfam" id="PF00528">
    <property type="entry name" value="BPD_transp_1"/>
    <property type="match status" value="1"/>
</dbReference>
<dbReference type="PROSITE" id="PS50928">
    <property type="entry name" value="ABC_TM1"/>
    <property type="match status" value="1"/>
</dbReference>
<reference evidence="9 10" key="1">
    <citation type="submission" date="2020-08" db="EMBL/GenBank/DDBJ databases">
        <title>Sequencing the genomes of 1000 actinobacteria strains.</title>
        <authorList>
            <person name="Klenk H.-P."/>
        </authorList>
    </citation>
    <scope>NUCLEOTIDE SEQUENCE [LARGE SCALE GENOMIC DNA]</scope>
    <source>
        <strain evidence="9 10">DSM 102122</strain>
    </source>
</reference>
<feature type="domain" description="ABC transmembrane type-1" evidence="8">
    <location>
        <begin position="100"/>
        <end position="307"/>
    </location>
</feature>
<comment type="caution">
    <text evidence="9">The sequence shown here is derived from an EMBL/GenBank/DDBJ whole genome shotgun (WGS) entry which is preliminary data.</text>
</comment>
<feature type="transmembrane region" description="Helical" evidence="7">
    <location>
        <begin position="104"/>
        <end position="127"/>
    </location>
</feature>
<gene>
    <name evidence="9" type="ORF">HD601_006400</name>
</gene>
<evidence type="ECO:0000256" key="6">
    <source>
        <dbReference type="ARBA" id="ARBA00023136"/>
    </source>
</evidence>
<keyword evidence="5 7" id="KW-1133">Transmembrane helix</keyword>
<comment type="subcellular location">
    <subcellularLocation>
        <location evidence="1 7">Cell membrane</location>
        <topology evidence="1 7">Multi-pass membrane protein</topology>
    </subcellularLocation>
</comment>
<name>A0A7W9GXF5_9ACTN</name>
<dbReference type="SUPFAM" id="SSF161098">
    <property type="entry name" value="MetI-like"/>
    <property type="match status" value="1"/>
</dbReference>
<accession>A0A7W9GXF5</accession>
<dbReference type="GO" id="GO:0005886">
    <property type="term" value="C:plasma membrane"/>
    <property type="evidence" value="ECO:0007669"/>
    <property type="project" value="UniProtKB-SubCell"/>
</dbReference>
<dbReference type="PANTHER" id="PTHR43163:SF6">
    <property type="entry name" value="DIPEPTIDE TRANSPORT SYSTEM PERMEASE PROTEIN DPPB-RELATED"/>
    <property type="match status" value="1"/>
</dbReference>
<feature type="transmembrane region" description="Helical" evidence="7">
    <location>
        <begin position="9"/>
        <end position="30"/>
    </location>
</feature>